<comment type="caution">
    <text evidence="2">The sequence shown here is derived from an EMBL/GenBank/DDBJ whole genome shotgun (WGS) entry which is preliminary data.</text>
</comment>
<dbReference type="Proteomes" id="UP000053791">
    <property type="component" value="Unassembled WGS sequence"/>
</dbReference>
<evidence type="ECO:0000313" key="2">
    <source>
        <dbReference type="EMBL" id="KUJ78010.1"/>
    </source>
</evidence>
<dbReference type="EMBL" id="LQBQ01000023">
    <property type="protein sequence ID" value="KUJ78010.1"/>
    <property type="molecule type" value="Genomic_DNA"/>
</dbReference>
<reference evidence="2 3" key="1">
    <citation type="submission" date="2015-12" db="EMBL/GenBank/DDBJ databases">
        <authorList>
            <person name="Shamseldin A."/>
            <person name="Moawad H."/>
            <person name="Abd El-Rahim W.M."/>
            <person name="Sadowsky M.J."/>
        </authorList>
    </citation>
    <scope>NUCLEOTIDE SEQUENCE [LARGE SCALE GENOMIC DNA]</scope>
    <source>
        <strain evidence="2 3">ZGT118</strain>
    </source>
</reference>
<keyword evidence="1" id="KW-0812">Transmembrane</keyword>
<keyword evidence="3" id="KW-1185">Reference proteome</keyword>
<organism evidence="2 3">
    <name type="scientific">Ruegeria marisrubri</name>
    <dbReference type="NCBI Taxonomy" id="1685379"/>
    <lineage>
        <taxon>Bacteria</taxon>
        <taxon>Pseudomonadati</taxon>
        <taxon>Pseudomonadota</taxon>
        <taxon>Alphaproteobacteria</taxon>
        <taxon>Rhodobacterales</taxon>
        <taxon>Roseobacteraceae</taxon>
        <taxon>Ruegeria</taxon>
    </lineage>
</organism>
<accession>A0A0X3TX70</accession>
<name>A0A0X3TX70_9RHOB</name>
<feature type="transmembrane region" description="Helical" evidence="1">
    <location>
        <begin position="27"/>
        <end position="53"/>
    </location>
</feature>
<keyword evidence="1" id="KW-0472">Membrane</keyword>
<keyword evidence="1" id="KW-1133">Transmembrane helix</keyword>
<evidence type="ECO:0000313" key="3">
    <source>
        <dbReference type="Proteomes" id="UP000053791"/>
    </source>
</evidence>
<protein>
    <submittedName>
        <fullName evidence="2">Uncharacterized protein</fullName>
    </submittedName>
</protein>
<proteinExistence type="predicted"/>
<gene>
    <name evidence="2" type="ORF">AVO45_08565</name>
</gene>
<sequence length="64" mass="6727">MIVGFLAVGMLVGGIAGGTAVYLGYPFLVAVGFFSIFGSIAVLCSAVATLYALPFFRVRILRHD</sequence>
<evidence type="ECO:0000256" key="1">
    <source>
        <dbReference type="SAM" id="Phobius"/>
    </source>
</evidence>
<dbReference type="AlphaFoldDB" id="A0A0X3TX70"/>